<dbReference type="RefSeq" id="WP_106137914.1">
    <property type="nucleotide sequence ID" value="NZ_PVTE01000008.1"/>
</dbReference>
<dbReference type="CDD" id="cd00038">
    <property type="entry name" value="CAP_ED"/>
    <property type="match status" value="1"/>
</dbReference>
<dbReference type="SUPFAM" id="SSF51206">
    <property type="entry name" value="cAMP-binding domain-like"/>
    <property type="match status" value="1"/>
</dbReference>
<keyword evidence="3" id="KW-1185">Reference proteome</keyword>
<evidence type="ECO:0000313" key="3">
    <source>
        <dbReference type="Proteomes" id="UP000238375"/>
    </source>
</evidence>
<comment type="caution">
    <text evidence="2">The sequence shown here is derived from an EMBL/GenBank/DDBJ whole genome shotgun (WGS) entry which is preliminary data.</text>
</comment>
<name>A0A2T0T0M3_9BACT</name>
<gene>
    <name evidence="2" type="ORF">CLV58_108118</name>
</gene>
<accession>A0A2T0T0M3</accession>
<dbReference type="InterPro" id="IPR018490">
    <property type="entry name" value="cNMP-bd_dom_sf"/>
</dbReference>
<dbReference type="InterPro" id="IPR000595">
    <property type="entry name" value="cNMP-bd_dom"/>
</dbReference>
<reference evidence="2 3" key="1">
    <citation type="submission" date="2018-03" db="EMBL/GenBank/DDBJ databases">
        <title>Genomic Encyclopedia of Archaeal and Bacterial Type Strains, Phase II (KMG-II): from individual species to whole genera.</title>
        <authorList>
            <person name="Goeker M."/>
        </authorList>
    </citation>
    <scope>NUCLEOTIDE SEQUENCE [LARGE SCALE GENOMIC DNA]</scope>
    <source>
        <strain evidence="2 3">DSM 28354</strain>
    </source>
</reference>
<protein>
    <submittedName>
        <fullName evidence="2">CRP-like cAMP-binding protein</fullName>
    </submittedName>
</protein>
<dbReference type="EMBL" id="PVTE01000008">
    <property type="protein sequence ID" value="PRY39228.1"/>
    <property type="molecule type" value="Genomic_DNA"/>
</dbReference>
<evidence type="ECO:0000259" key="1">
    <source>
        <dbReference type="Pfam" id="PF00027"/>
    </source>
</evidence>
<evidence type="ECO:0000313" key="2">
    <source>
        <dbReference type="EMBL" id="PRY39228.1"/>
    </source>
</evidence>
<dbReference type="AlphaFoldDB" id="A0A2T0T0M3"/>
<dbReference type="Proteomes" id="UP000238375">
    <property type="component" value="Unassembled WGS sequence"/>
</dbReference>
<dbReference type="OrthoDB" id="663011at2"/>
<sequence length="187" mass="21614">MHDYATLLQLDSLHWDELAPKLTSVTLAKHDFLLQPGAICQHLGFVVNGTLRTFYVDSAGNDVSFLFHWTGQLFTNYESVLTRQPSTLAIQALEPTTVQLIHRDDLFALYETSMYWQRFGRIMADQIFLTARQRINDLLFLSPEERYLALLSQQPTVFQKIPQKYIATYLGVTPQSLSRIRKRIVPH</sequence>
<dbReference type="Gene3D" id="2.60.120.10">
    <property type="entry name" value="Jelly Rolls"/>
    <property type="match status" value="1"/>
</dbReference>
<proteinExistence type="predicted"/>
<dbReference type="Pfam" id="PF00027">
    <property type="entry name" value="cNMP_binding"/>
    <property type="match status" value="1"/>
</dbReference>
<organism evidence="2 3">
    <name type="scientific">Spirosoma oryzae</name>
    <dbReference type="NCBI Taxonomy" id="1469603"/>
    <lineage>
        <taxon>Bacteria</taxon>
        <taxon>Pseudomonadati</taxon>
        <taxon>Bacteroidota</taxon>
        <taxon>Cytophagia</taxon>
        <taxon>Cytophagales</taxon>
        <taxon>Cytophagaceae</taxon>
        <taxon>Spirosoma</taxon>
    </lineage>
</organism>
<feature type="domain" description="Cyclic nucleotide-binding" evidence="1">
    <location>
        <begin position="25"/>
        <end position="112"/>
    </location>
</feature>
<dbReference type="InterPro" id="IPR014710">
    <property type="entry name" value="RmlC-like_jellyroll"/>
</dbReference>